<reference evidence="7 8" key="1">
    <citation type="submission" date="2017-09" db="EMBL/GenBank/DDBJ databases">
        <title>Complete genome sequence of Verrucomicrobial strain HZ-65, isolated from freshwater.</title>
        <authorList>
            <person name="Choi A."/>
        </authorList>
    </citation>
    <scope>NUCLEOTIDE SEQUENCE [LARGE SCALE GENOMIC DNA]</scope>
    <source>
        <strain evidence="7 8">HZ-65</strain>
    </source>
</reference>
<sequence>MSSPSVTPPAKSGFRWTICGLLFAATTINYMDRSIIGLLAPMIQKDIGWTEIDYANLNTAFQGAYAIGLLFAGRVIDIFGTKLSYAVAMIFWSVAAIAHAATHTVMGFGVARFFLGLGESGNFPAAIKAVTEWFPKKERALATGIFNSGSNVGAVLAPIVILPLAAATDWRWTFVIIGSLGFVWLLLWFPFFGRPQNSRFTSAEERALIAEGAGTEVEQKTSWGLLLQRRQTWAFTLAKFLTDPVWWFYLLWLPKWLTARGVDPKGVVMPLVYIYAIATVGSVGGGVVFGVFQKRGLTVNVARKTTMALFALFVLPVLFVSRVENLWVGATLMGIALAAHQGWSANLFTTVSDMFPKRAVGSVVGIGGMAGSVGGMIFFQIAGRILESSGNYALLFTICVAAYGAGFVALQLLAPKLTQAEV</sequence>
<keyword evidence="4 5" id="KW-0472">Membrane</keyword>
<dbReference type="InterPro" id="IPR036259">
    <property type="entry name" value="MFS_trans_sf"/>
</dbReference>
<dbReference type="CDD" id="cd17319">
    <property type="entry name" value="MFS_ExuT_GudP_like"/>
    <property type="match status" value="1"/>
</dbReference>
<protein>
    <submittedName>
        <fullName evidence="7">MFS transporter</fullName>
    </submittedName>
</protein>
<dbReference type="RefSeq" id="WP_096057705.1">
    <property type="nucleotide sequence ID" value="NZ_CP023344.1"/>
</dbReference>
<keyword evidence="3 5" id="KW-1133">Transmembrane helix</keyword>
<feature type="transmembrane region" description="Helical" evidence="5">
    <location>
        <begin position="393"/>
        <end position="414"/>
    </location>
</feature>
<dbReference type="OrthoDB" id="9773404at2"/>
<dbReference type="InterPro" id="IPR011701">
    <property type="entry name" value="MFS"/>
</dbReference>
<dbReference type="Pfam" id="PF07690">
    <property type="entry name" value="MFS_1"/>
    <property type="match status" value="1"/>
</dbReference>
<keyword evidence="2 5" id="KW-0812">Transmembrane</keyword>
<evidence type="ECO:0000256" key="1">
    <source>
        <dbReference type="ARBA" id="ARBA00004141"/>
    </source>
</evidence>
<feature type="transmembrane region" description="Helical" evidence="5">
    <location>
        <begin position="52"/>
        <end position="71"/>
    </location>
</feature>
<dbReference type="InterPro" id="IPR020846">
    <property type="entry name" value="MFS_dom"/>
</dbReference>
<dbReference type="Proteomes" id="UP000217265">
    <property type="component" value="Chromosome"/>
</dbReference>
<feature type="transmembrane region" description="Helical" evidence="5">
    <location>
        <begin position="327"/>
        <end position="348"/>
    </location>
</feature>
<dbReference type="PROSITE" id="PS50850">
    <property type="entry name" value="MFS"/>
    <property type="match status" value="1"/>
</dbReference>
<comment type="subcellular location">
    <subcellularLocation>
        <location evidence="1">Membrane</location>
        <topology evidence="1">Multi-pass membrane protein</topology>
    </subcellularLocation>
</comment>
<name>A0A290QL16_9BACT</name>
<evidence type="ECO:0000259" key="6">
    <source>
        <dbReference type="PROSITE" id="PS50850"/>
    </source>
</evidence>
<evidence type="ECO:0000256" key="2">
    <source>
        <dbReference type="ARBA" id="ARBA00022692"/>
    </source>
</evidence>
<feature type="transmembrane region" description="Helical" evidence="5">
    <location>
        <begin position="145"/>
        <end position="166"/>
    </location>
</feature>
<dbReference type="GO" id="GO:0016020">
    <property type="term" value="C:membrane"/>
    <property type="evidence" value="ECO:0007669"/>
    <property type="project" value="UniProtKB-SubCell"/>
</dbReference>
<dbReference type="GO" id="GO:0015134">
    <property type="term" value="F:hexuronate transmembrane transporter activity"/>
    <property type="evidence" value="ECO:0007669"/>
    <property type="project" value="TreeGrafter"/>
</dbReference>
<proteinExistence type="predicted"/>
<accession>A0A290QL16</accession>
<organism evidence="7 8">
    <name type="scientific">Nibricoccus aquaticus</name>
    <dbReference type="NCBI Taxonomy" id="2576891"/>
    <lineage>
        <taxon>Bacteria</taxon>
        <taxon>Pseudomonadati</taxon>
        <taxon>Verrucomicrobiota</taxon>
        <taxon>Opitutia</taxon>
        <taxon>Opitutales</taxon>
        <taxon>Opitutaceae</taxon>
        <taxon>Nibricoccus</taxon>
    </lineage>
</organism>
<dbReference type="PANTHER" id="PTHR11662:SF285">
    <property type="entry name" value="HEXURONATE TRANSPORTER"/>
    <property type="match status" value="1"/>
</dbReference>
<feature type="transmembrane region" description="Helical" evidence="5">
    <location>
        <begin position="172"/>
        <end position="192"/>
    </location>
</feature>
<evidence type="ECO:0000313" key="7">
    <source>
        <dbReference type="EMBL" id="ATC66078.1"/>
    </source>
</evidence>
<dbReference type="EMBL" id="CP023344">
    <property type="protein sequence ID" value="ATC66078.1"/>
    <property type="molecule type" value="Genomic_DNA"/>
</dbReference>
<dbReference type="KEGG" id="vbh:CMV30_09620"/>
<feature type="transmembrane region" description="Helical" evidence="5">
    <location>
        <begin position="12"/>
        <end position="31"/>
    </location>
</feature>
<feature type="transmembrane region" description="Helical" evidence="5">
    <location>
        <begin position="304"/>
        <end position="321"/>
    </location>
</feature>
<feature type="transmembrane region" description="Helical" evidence="5">
    <location>
        <begin position="272"/>
        <end position="292"/>
    </location>
</feature>
<feature type="transmembrane region" description="Helical" evidence="5">
    <location>
        <begin position="232"/>
        <end position="252"/>
    </location>
</feature>
<feature type="transmembrane region" description="Helical" evidence="5">
    <location>
        <begin position="360"/>
        <end position="381"/>
    </location>
</feature>
<dbReference type="SUPFAM" id="SSF103473">
    <property type="entry name" value="MFS general substrate transporter"/>
    <property type="match status" value="1"/>
</dbReference>
<gene>
    <name evidence="7" type="ORF">CMV30_09620</name>
</gene>
<feature type="transmembrane region" description="Helical" evidence="5">
    <location>
        <begin position="83"/>
        <end position="102"/>
    </location>
</feature>
<dbReference type="PANTHER" id="PTHR11662">
    <property type="entry name" value="SOLUTE CARRIER FAMILY 17"/>
    <property type="match status" value="1"/>
</dbReference>
<evidence type="ECO:0000256" key="5">
    <source>
        <dbReference type="SAM" id="Phobius"/>
    </source>
</evidence>
<dbReference type="AlphaFoldDB" id="A0A290QL16"/>
<dbReference type="Gene3D" id="1.20.1250.20">
    <property type="entry name" value="MFS general substrate transporter like domains"/>
    <property type="match status" value="2"/>
</dbReference>
<dbReference type="InterPro" id="IPR050382">
    <property type="entry name" value="MFS_Na/Anion_cotransporter"/>
</dbReference>
<evidence type="ECO:0000256" key="4">
    <source>
        <dbReference type="ARBA" id="ARBA00023136"/>
    </source>
</evidence>
<keyword evidence="8" id="KW-1185">Reference proteome</keyword>
<evidence type="ECO:0000256" key="3">
    <source>
        <dbReference type="ARBA" id="ARBA00022989"/>
    </source>
</evidence>
<feature type="domain" description="Major facilitator superfamily (MFS) profile" evidence="6">
    <location>
        <begin position="18"/>
        <end position="418"/>
    </location>
</feature>
<evidence type="ECO:0000313" key="8">
    <source>
        <dbReference type="Proteomes" id="UP000217265"/>
    </source>
</evidence>